<gene>
    <name evidence="2" type="ORF">A3J46_02105</name>
</gene>
<evidence type="ECO:0000313" key="3">
    <source>
        <dbReference type="Proteomes" id="UP000177167"/>
    </source>
</evidence>
<dbReference type="Proteomes" id="UP000177167">
    <property type="component" value="Unassembled WGS sequence"/>
</dbReference>
<comment type="caution">
    <text evidence="2">The sequence shown here is derived from an EMBL/GenBank/DDBJ whole genome shotgun (WGS) entry which is preliminary data.</text>
</comment>
<keyword evidence="1" id="KW-1133">Transmembrane helix</keyword>
<feature type="transmembrane region" description="Helical" evidence="1">
    <location>
        <begin position="38"/>
        <end position="61"/>
    </location>
</feature>
<organism evidence="2 3">
    <name type="scientific">Candidatus Yanofskybacteria bacterium RIFCSPHIGHO2_02_FULL_41_11</name>
    <dbReference type="NCBI Taxonomy" id="1802675"/>
    <lineage>
        <taxon>Bacteria</taxon>
        <taxon>Candidatus Yanofskyibacteriota</taxon>
    </lineage>
</organism>
<evidence type="ECO:0000256" key="1">
    <source>
        <dbReference type="SAM" id="Phobius"/>
    </source>
</evidence>
<keyword evidence="1" id="KW-0812">Transmembrane</keyword>
<protein>
    <submittedName>
        <fullName evidence="2">Uncharacterized protein</fullName>
    </submittedName>
</protein>
<feature type="transmembrane region" description="Helical" evidence="1">
    <location>
        <begin position="6"/>
        <end position="26"/>
    </location>
</feature>
<dbReference type="AlphaFoldDB" id="A0A1F8FDQ1"/>
<reference evidence="2 3" key="1">
    <citation type="journal article" date="2016" name="Nat. Commun.">
        <title>Thousands of microbial genomes shed light on interconnected biogeochemical processes in an aquifer system.</title>
        <authorList>
            <person name="Anantharaman K."/>
            <person name="Brown C.T."/>
            <person name="Hug L.A."/>
            <person name="Sharon I."/>
            <person name="Castelle C.J."/>
            <person name="Probst A.J."/>
            <person name="Thomas B.C."/>
            <person name="Singh A."/>
            <person name="Wilkins M.J."/>
            <person name="Karaoz U."/>
            <person name="Brodie E.L."/>
            <person name="Williams K.H."/>
            <person name="Hubbard S.S."/>
            <person name="Banfield J.F."/>
        </authorList>
    </citation>
    <scope>NUCLEOTIDE SEQUENCE [LARGE SCALE GENOMIC DNA]</scope>
</reference>
<dbReference type="EMBL" id="MGJP01000008">
    <property type="protein sequence ID" value="OGN10389.1"/>
    <property type="molecule type" value="Genomic_DNA"/>
</dbReference>
<evidence type="ECO:0000313" key="2">
    <source>
        <dbReference type="EMBL" id="OGN10389.1"/>
    </source>
</evidence>
<proteinExistence type="predicted"/>
<sequence>MDLWWILFSMGMIFSGSSLVILARMPRNPVPPDPRRNFKVFFWVGLLGAAMMTASALLLFFETLKQSGLFSTI</sequence>
<keyword evidence="1" id="KW-0472">Membrane</keyword>
<name>A0A1F8FDQ1_9BACT</name>
<accession>A0A1F8FDQ1</accession>